<dbReference type="InterPro" id="IPR018356">
    <property type="entry name" value="Tscrpt_reg_HTH_DeoR_CS"/>
</dbReference>
<dbReference type="Pfam" id="PF08220">
    <property type="entry name" value="HTH_DeoR"/>
    <property type="match status" value="1"/>
</dbReference>
<accession>A0A1H0G4X0</accession>
<dbReference type="GO" id="GO:0003700">
    <property type="term" value="F:DNA-binding transcription factor activity"/>
    <property type="evidence" value="ECO:0007669"/>
    <property type="project" value="InterPro"/>
</dbReference>
<keyword evidence="4 8" id="KW-0238">DNA-binding</keyword>
<reference evidence="9" key="1">
    <citation type="submission" date="2016-10" db="EMBL/GenBank/DDBJ databases">
        <authorList>
            <person name="Varghese N."/>
            <person name="Submissions S."/>
        </authorList>
    </citation>
    <scope>NUCLEOTIDE SEQUENCE [LARGE SCALE GENOMIC DNA]</scope>
    <source>
        <strain evidence="9">CGMCC 1.3703</strain>
    </source>
</reference>
<evidence type="ECO:0000256" key="2">
    <source>
        <dbReference type="ARBA" id="ARBA00022491"/>
    </source>
</evidence>
<evidence type="ECO:0000256" key="3">
    <source>
        <dbReference type="ARBA" id="ARBA00023015"/>
    </source>
</evidence>
<dbReference type="SUPFAM" id="SSF100950">
    <property type="entry name" value="NagB/RpiA/CoA transferase-like"/>
    <property type="match status" value="1"/>
</dbReference>
<dbReference type="OrthoDB" id="9798651at2"/>
<dbReference type="SUPFAM" id="SSF46785">
    <property type="entry name" value="Winged helix' DNA-binding domain"/>
    <property type="match status" value="1"/>
</dbReference>
<dbReference type="PANTHER" id="PTHR30363:SF4">
    <property type="entry name" value="GLYCEROL-3-PHOSPHATE REGULON REPRESSOR"/>
    <property type="match status" value="1"/>
</dbReference>
<proteinExistence type="predicted"/>
<dbReference type="EMBL" id="FNIZ01000002">
    <property type="protein sequence ID" value="SDO01963.1"/>
    <property type="molecule type" value="Genomic_DNA"/>
</dbReference>
<evidence type="ECO:0000313" key="9">
    <source>
        <dbReference type="Proteomes" id="UP000198860"/>
    </source>
</evidence>
<sequence length="251" mass="28158">MLKQERQQTIIDIVNEEHKVIASDLSRRLSVSEDTIRRDLKELDSQGVIKRVHSGALRKGPPVQDFSTRQEIYNETKSNLANKALQYIEDDMVLLIDGGTTNLQLVHQLPLSLKGTVITNSPPIAMALSNHNDIEVIMIGGTLFKQSMVNLGIDTYEALNSMRADLYIMGIYNIDPEIGISIPRSSEALIKRKMASISTEVLSMVTNDKLDTVSNHIVCPTDHLTYLITENVHPEIKRLYEKQGIDIIDHA</sequence>
<name>A0A1H0G4X0_HALAD</name>
<gene>
    <name evidence="8" type="ORF">SAMN05421677_102222</name>
</gene>
<keyword evidence="5" id="KW-0804">Transcription</keyword>
<comment type="function">
    <text evidence="6">Repressor of the lactose catabolism operon. Galactose-6-phosphate is the inducer.</text>
</comment>
<dbReference type="InterPro" id="IPR050313">
    <property type="entry name" value="Carb_Metab_HTH_regulators"/>
</dbReference>
<dbReference type="Pfam" id="PF00455">
    <property type="entry name" value="DeoRC"/>
    <property type="match status" value="1"/>
</dbReference>
<organism evidence="8 9">
    <name type="scientific">Halobacillus aidingensis</name>
    <dbReference type="NCBI Taxonomy" id="240303"/>
    <lineage>
        <taxon>Bacteria</taxon>
        <taxon>Bacillati</taxon>
        <taxon>Bacillota</taxon>
        <taxon>Bacilli</taxon>
        <taxon>Bacillales</taxon>
        <taxon>Bacillaceae</taxon>
        <taxon>Halobacillus</taxon>
    </lineage>
</organism>
<dbReference type="PROSITE" id="PS51000">
    <property type="entry name" value="HTH_DEOR_2"/>
    <property type="match status" value="1"/>
</dbReference>
<keyword evidence="2" id="KW-0678">Repressor</keyword>
<feature type="domain" description="HTH deoR-type" evidence="7">
    <location>
        <begin position="3"/>
        <end position="58"/>
    </location>
</feature>
<dbReference type="InterPro" id="IPR014036">
    <property type="entry name" value="DeoR-like_C"/>
</dbReference>
<dbReference type="SMART" id="SM00420">
    <property type="entry name" value="HTH_DEOR"/>
    <property type="match status" value="1"/>
</dbReference>
<keyword evidence="3" id="KW-0805">Transcription regulation</keyword>
<dbReference type="InterPro" id="IPR001034">
    <property type="entry name" value="DeoR_HTH"/>
</dbReference>
<dbReference type="RefSeq" id="WP_089650992.1">
    <property type="nucleotide sequence ID" value="NZ_FNIZ01000002.1"/>
</dbReference>
<dbReference type="PANTHER" id="PTHR30363">
    <property type="entry name" value="HTH-TYPE TRANSCRIPTIONAL REGULATOR SRLR-RELATED"/>
    <property type="match status" value="1"/>
</dbReference>
<dbReference type="Gene3D" id="3.40.50.1360">
    <property type="match status" value="1"/>
</dbReference>
<dbReference type="InterPro" id="IPR036388">
    <property type="entry name" value="WH-like_DNA-bd_sf"/>
</dbReference>
<dbReference type="GO" id="GO:0003677">
    <property type="term" value="F:DNA binding"/>
    <property type="evidence" value="ECO:0007669"/>
    <property type="project" value="UniProtKB-KW"/>
</dbReference>
<dbReference type="AlphaFoldDB" id="A0A1H0G4X0"/>
<evidence type="ECO:0000259" key="7">
    <source>
        <dbReference type="PROSITE" id="PS51000"/>
    </source>
</evidence>
<protein>
    <recommendedName>
        <fullName evidence="1">Lactose phosphotransferase system repressor</fullName>
    </recommendedName>
</protein>
<evidence type="ECO:0000256" key="1">
    <source>
        <dbReference type="ARBA" id="ARBA00021390"/>
    </source>
</evidence>
<dbReference type="Gene3D" id="1.10.10.10">
    <property type="entry name" value="Winged helix-like DNA-binding domain superfamily/Winged helix DNA-binding domain"/>
    <property type="match status" value="1"/>
</dbReference>
<dbReference type="InterPro" id="IPR037171">
    <property type="entry name" value="NagB/RpiA_transferase-like"/>
</dbReference>
<dbReference type="PROSITE" id="PS00894">
    <property type="entry name" value="HTH_DEOR_1"/>
    <property type="match status" value="1"/>
</dbReference>
<dbReference type="InterPro" id="IPR036390">
    <property type="entry name" value="WH_DNA-bd_sf"/>
</dbReference>
<dbReference type="Proteomes" id="UP000198860">
    <property type="component" value="Unassembled WGS sequence"/>
</dbReference>
<evidence type="ECO:0000256" key="5">
    <source>
        <dbReference type="ARBA" id="ARBA00023163"/>
    </source>
</evidence>
<keyword evidence="9" id="KW-1185">Reference proteome</keyword>
<dbReference type="SMART" id="SM01134">
    <property type="entry name" value="DeoRC"/>
    <property type="match status" value="1"/>
</dbReference>
<dbReference type="STRING" id="240303.SAMN05421677_102222"/>
<evidence type="ECO:0000256" key="6">
    <source>
        <dbReference type="ARBA" id="ARBA00024937"/>
    </source>
</evidence>
<evidence type="ECO:0000256" key="4">
    <source>
        <dbReference type="ARBA" id="ARBA00023125"/>
    </source>
</evidence>
<dbReference type="PRINTS" id="PR00037">
    <property type="entry name" value="HTHLACR"/>
</dbReference>
<evidence type="ECO:0000313" key="8">
    <source>
        <dbReference type="EMBL" id="SDO01963.1"/>
    </source>
</evidence>